<keyword evidence="11" id="KW-1185">Reference proteome</keyword>
<dbReference type="EMBL" id="JALJOS010000001">
    <property type="protein sequence ID" value="KAK9845128.1"/>
    <property type="molecule type" value="Genomic_DNA"/>
</dbReference>
<evidence type="ECO:0000313" key="11">
    <source>
        <dbReference type="Proteomes" id="UP001438707"/>
    </source>
</evidence>
<keyword evidence="6" id="KW-0560">Oxidoreductase</keyword>
<proteinExistence type="inferred from homology"/>
<dbReference type="CDD" id="cd16395">
    <property type="entry name" value="Srx"/>
    <property type="match status" value="1"/>
</dbReference>
<comment type="similarity">
    <text evidence="1">Belongs to the sulfiredoxin family.</text>
</comment>
<evidence type="ECO:0000256" key="2">
    <source>
        <dbReference type="ARBA" id="ARBA00013055"/>
    </source>
</evidence>
<organism evidence="10 11">
    <name type="scientific">Apatococcus lobatus</name>
    <dbReference type="NCBI Taxonomy" id="904363"/>
    <lineage>
        <taxon>Eukaryota</taxon>
        <taxon>Viridiplantae</taxon>
        <taxon>Chlorophyta</taxon>
        <taxon>core chlorophytes</taxon>
        <taxon>Trebouxiophyceae</taxon>
        <taxon>Chlorellales</taxon>
        <taxon>Chlorellaceae</taxon>
        <taxon>Apatococcus</taxon>
    </lineage>
</organism>
<evidence type="ECO:0000256" key="5">
    <source>
        <dbReference type="ARBA" id="ARBA00022862"/>
    </source>
</evidence>
<keyword evidence="4" id="KW-0067">ATP-binding</keyword>
<evidence type="ECO:0000256" key="1">
    <source>
        <dbReference type="ARBA" id="ARBA00009609"/>
    </source>
</evidence>
<accession>A0AAW1SHF2</accession>
<dbReference type="GO" id="GO:0034599">
    <property type="term" value="P:cellular response to oxidative stress"/>
    <property type="evidence" value="ECO:0007669"/>
    <property type="project" value="TreeGrafter"/>
</dbReference>
<keyword evidence="3" id="KW-0547">Nucleotide-binding</keyword>
<keyword evidence="7" id="KW-1015">Disulfide bond</keyword>
<name>A0AAW1SHF2_9CHLO</name>
<evidence type="ECO:0000256" key="7">
    <source>
        <dbReference type="ARBA" id="ARBA00023157"/>
    </source>
</evidence>
<dbReference type="GO" id="GO:0005524">
    <property type="term" value="F:ATP binding"/>
    <property type="evidence" value="ECO:0007669"/>
    <property type="project" value="UniProtKB-KW"/>
</dbReference>
<dbReference type="InterPro" id="IPR036086">
    <property type="entry name" value="ParB/Sulfiredoxin_sf"/>
</dbReference>
<dbReference type="SMART" id="SM00470">
    <property type="entry name" value="ParB"/>
    <property type="match status" value="1"/>
</dbReference>
<evidence type="ECO:0000313" key="10">
    <source>
        <dbReference type="EMBL" id="KAK9845128.1"/>
    </source>
</evidence>
<evidence type="ECO:0000256" key="3">
    <source>
        <dbReference type="ARBA" id="ARBA00022741"/>
    </source>
</evidence>
<dbReference type="InterPro" id="IPR016692">
    <property type="entry name" value="Sulfiredoxin"/>
</dbReference>
<evidence type="ECO:0000256" key="4">
    <source>
        <dbReference type="ARBA" id="ARBA00022840"/>
    </source>
</evidence>
<feature type="domain" description="ParB-like N-terminal" evidence="9">
    <location>
        <begin position="62"/>
        <end position="143"/>
    </location>
</feature>
<evidence type="ECO:0000256" key="8">
    <source>
        <dbReference type="ARBA" id="ARBA00047514"/>
    </source>
</evidence>
<protein>
    <recommendedName>
        <fullName evidence="2">sulfiredoxin</fullName>
        <ecNumber evidence="2">1.8.98.2</ecNumber>
    </recommendedName>
</protein>
<dbReference type="EC" id="1.8.98.2" evidence="2"/>
<sequence length="146" mass="16595">MHFNTGQFLGNMTRDEAFVTVGRGRSSRLFCKAGASEASQKYGWDFSSPSHISSLKASRQIKEVPVNKIRRPLGRTRSNDQEKVEALMDSIQEIGLKEPIDVLEVDGEIYGFSGCHRFEAHQKLGKQLILCRIRKANQQVLRMHMM</sequence>
<dbReference type="GO" id="GO:0005737">
    <property type="term" value="C:cytoplasm"/>
    <property type="evidence" value="ECO:0007669"/>
    <property type="project" value="TreeGrafter"/>
</dbReference>
<dbReference type="Proteomes" id="UP001438707">
    <property type="component" value="Unassembled WGS sequence"/>
</dbReference>
<dbReference type="Gene3D" id="3.90.1530.10">
    <property type="entry name" value="Conserved hypothetical protein from pyrococcus furiosus pfu- 392566-001, ParB domain"/>
    <property type="match status" value="1"/>
</dbReference>
<evidence type="ECO:0000259" key="9">
    <source>
        <dbReference type="SMART" id="SM00470"/>
    </source>
</evidence>
<dbReference type="PANTHER" id="PTHR21348:SF2">
    <property type="entry name" value="SULFIREDOXIN-1"/>
    <property type="match status" value="1"/>
</dbReference>
<dbReference type="Pfam" id="PF02195">
    <property type="entry name" value="ParB_N"/>
    <property type="match status" value="1"/>
</dbReference>
<evidence type="ECO:0000256" key="6">
    <source>
        <dbReference type="ARBA" id="ARBA00023002"/>
    </source>
</evidence>
<reference evidence="10 11" key="1">
    <citation type="journal article" date="2024" name="Nat. Commun.">
        <title>Phylogenomics reveals the evolutionary origins of lichenization in chlorophyte algae.</title>
        <authorList>
            <person name="Puginier C."/>
            <person name="Libourel C."/>
            <person name="Otte J."/>
            <person name="Skaloud P."/>
            <person name="Haon M."/>
            <person name="Grisel S."/>
            <person name="Petersen M."/>
            <person name="Berrin J.G."/>
            <person name="Delaux P.M."/>
            <person name="Dal Grande F."/>
            <person name="Keller J."/>
        </authorList>
    </citation>
    <scope>NUCLEOTIDE SEQUENCE [LARGE SCALE GENOMIC DNA]</scope>
    <source>
        <strain evidence="10 11">SAG 2145</strain>
    </source>
</reference>
<dbReference type="SUPFAM" id="SSF110849">
    <property type="entry name" value="ParB/Sulfiredoxin"/>
    <property type="match status" value="1"/>
</dbReference>
<dbReference type="AlphaFoldDB" id="A0AAW1SHF2"/>
<keyword evidence="5" id="KW-0049">Antioxidant</keyword>
<dbReference type="GO" id="GO:0032542">
    <property type="term" value="F:sulfiredoxin activity"/>
    <property type="evidence" value="ECO:0007669"/>
    <property type="project" value="UniProtKB-EC"/>
</dbReference>
<comment type="catalytic activity">
    <reaction evidence="8">
        <text>S-hydroxy-S-oxy-L-cysteinyl-[peroxiredoxin] + [protein]-dithiol + ATP = S-hydroxy-L-cysteinyl-[peroxiredoxin] + [protein]-disulfide + ADP + phosphate</text>
        <dbReference type="Rhea" id="RHEA:17545"/>
        <dbReference type="Rhea" id="RHEA-COMP:10593"/>
        <dbReference type="Rhea" id="RHEA-COMP:10594"/>
        <dbReference type="Rhea" id="RHEA-COMP:13681"/>
        <dbReference type="Rhea" id="RHEA-COMP:17976"/>
        <dbReference type="ChEBI" id="CHEBI:29950"/>
        <dbReference type="ChEBI" id="CHEBI:30616"/>
        <dbReference type="ChEBI" id="CHEBI:43474"/>
        <dbReference type="ChEBI" id="CHEBI:50058"/>
        <dbReference type="ChEBI" id="CHEBI:61973"/>
        <dbReference type="ChEBI" id="CHEBI:61974"/>
        <dbReference type="ChEBI" id="CHEBI:456216"/>
        <dbReference type="EC" id="1.8.98.2"/>
    </reaction>
</comment>
<comment type="caution">
    <text evidence="10">The sequence shown here is derived from an EMBL/GenBank/DDBJ whole genome shotgun (WGS) entry which is preliminary data.</text>
</comment>
<dbReference type="PANTHER" id="PTHR21348">
    <property type="match status" value="1"/>
</dbReference>
<dbReference type="InterPro" id="IPR003115">
    <property type="entry name" value="ParB_N"/>
</dbReference>
<gene>
    <name evidence="10" type="ORF">WJX74_010885</name>
</gene>